<evidence type="ECO:0000313" key="2">
    <source>
        <dbReference type="EMBL" id="PVD32610.1"/>
    </source>
</evidence>
<feature type="region of interest" description="Disordered" evidence="1">
    <location>
        <begin position="207"/>
        <end position="228"/>
    </location>
</feature>
<proteinExistence type="predicted"/>
<keyword evidence="3" id="KW-1185">Reference proteome</keyword>
<organism evidence="2 3">
    <name type="scientific">Pomacea canaliculata</name>
    <name type="common">Golden apple snail</name>
    <dbReference type="NCBI Taxonomy" id="400727"/>
    <lineage>
        <taxon>Eukaryota</taxon>
        <taxon>Metazoa</taxon>
        <taxon>Spiralia</taxon>
        <taxon>Lophotrochozoa</taxon>
        <taxon>Mollusca</taxon>
        <taxon>Gastropoda</taxon>
        <taxon>Caenogastropoda</taxon>
        <taxon>Architaenioglossa</taxon>
        <taxon>Ampullarioidea</taxon>
        <taxon>Ampullariidae</taxon>
        <taxon>Pomacea</taxon>
    </lineage>
</organism>
<sequence>MAAIRMKAVYLFVRALQREISMSRKQGDIICGSTEVALRLPLSSFPLPLHVALVTNSALTSGDARLPTKHGTRRLAARNLFKMGEKGSMTLISNVSKWSIHRKEETRSRYSHRRPLECVVTEFELNLKTASRTVDTLDVCGSKAAARGDRGGPGARKCGGRKLSPTASNAILRTVLAERVVNLPRGRGVKAVGFNARLSRLAGRKMEGQSPGVITTLHPRANLPHPTR</sequence>
<comment type="caution">
    <text evidence="2">The sequence shown here is derived from an EMBL/GenBank/DDBJ whole genome shotgun (WGS) entry which is preliminary data.</text>
</comment>
<dbReference type="Proteomes" id="UP000245119">
    <property type="component" value="Linkage Group LG4"/>
</dbReference>
<reference evidence="2 3" key="1">
    <citation type="submission" date="2018-04" db="EMBL/GenBank/DDBJ databases">
        <title>The genome of golden apple snail Pomacea canaliculata provides insight into stress tolerance and invasive adaptation.</title>
        <authorList>
            <person name="Liu C."/>
            <person name="Liu B."/>
            <person name="Ren Y."/>
            <person name="Zhang Y."/>
            <person name="Wang H."/>
            <person name="Li S."/>
            <person name="Jiang F."/>
            <person name="Yin L."/>
            <person name="Zhang G."/>
            <person name="Qian W."/>
            <person name="Fan W."/>
        </authorList>
    </citation>
    <scope>NUCLEOTIDE SEQUENCE [LARGE SCALE GENOMIC DNA]</scope>
    <source>
        <strain evidence="2">SZHN2017</strain>
        <tissue evidence="2">Muscle</tissue>
    </source>
</reference>
<dbReference type="AlphaFoldDB" id="A0A2T7PGT7"/>
<protein>
    <submittedName>
        <fullName evidence="2">Uncharacterized protein</fullName>
    </submittedName>
</protein>
<accession>A0A2T7PGT7</accession>
<dbReference type="EMBL" id="PZQS01000004">
    <property type="protein sequence ID" value="PVD32610.1"/>
    <property type="molecule type" value="Genomic_DNA"/>
</dbReference>
<evidence type="ECO:0000313" key="3">
    <source>
        <dbReference type="Proteomes" id="UP000245119"/>
    </source>
</evidence>
<evidence type="ECO:0000256" key="1">
    <source>
        <dbReference type="SAM" id="MobiDB-lite"/>
    </source>
</evidence>
<gene>
    <name evidence="2" type="ORF">C0Q70_08052</name>
</gene>
<name>A0A2T7PGT7_POMCA</name>